<accession>A0A8K0WUZ1</accession>
<dbReference type="Proteomes" id="UP000813444">
    <property type="component" value="Unassembled WGS sequence"/>
</dbReference>
<dbReference type="Pfam" id="PF01965">
    <property type="entry name" value="DJ-1_PfpI"/>
    <property type="match status" value="1"/>
</dbReference>
<evidence type="ECO:0000259" key="1">
    <source>
        <dbReference type="Pfam" id="PF01965"/>
    </source>
</evidence>
<name>A0A8K0WUZ1_9HYPO</name>
<dbReference type="OrthoDB" id="543156at2759"/>
<comment type="caution">
    <text evidence="2">The sequence shown here is derived from an EMBL/GenBank/DDBJ whole genome shotgun (WGS) entry which is preliminary data.</text>
</comment>
<dbReference type="InterPro" id="IPR002818">
    <property type="entry name" value="DJ-1/PfpI"/>
</dbReference>
<dbReference type="CDD" id="cd03139">
    <property type="entry name" value="GATase1_PfpI_2"/>
    <property type="match status" value="1"/>
</dbReference>
<reference evidence="2" key="1">
    <citation type="journal article" date="2021" name="Nat. Commun.">
        <title>Genetic determinants of endophytism in the Arabidopsis root mycobiome.</title>
        <authorList>
            <person name="Mesny F."/>
            <person name="Miyauchi S."/>
            <person name="Thiergart T."/>
            <person name="Pickel B."/>
            <person name="Atanasova L."/>
            <person name="Karlsson M."/>
            <person name="Huettel B."/>
            <person name="Barry K.W."/>
            <person name="Haridas S."/>
            <person name="Chen C."/>
            <person name="Bauer D."/>
            <person name="Andreopoulos W."/>
            <person name="Pangilinan J."/>
            <person name="LaButti K."/>
            <person name="Riley R."/>
            <person name="Lipzen A."/>
            <person name="Clum A."/>
            <person name="Drula E."/>
            <person name="Henrissat B."/>
            <person name="Kohler A."/>
            <person name="Grigoriev I.V."/>
            <person name="Martin F.M."/>
            <person name="Hacquard S."/>
        </authorList>
    </citation>
    <scope>NUCLEOTIDE SEQUENCE</scope>
    <source>
        <strain evidence="2">MPI-CAGE-CH-0235</strain>
    </source>
</reference>
<dbReference type="EMBL" id="JAGPNK010000003">
    <property type="protein sequence ID" value="KAH7324528.1"/>
    <property type="molecule type" value="Genomic_DNA"/>
</dbReference>
<proteinExistence type="predicted"/>
<dbReference type="InterPro" id="IPR029062">
    <property type="entry name" value="Class_I_gatase-like"/>
</dbReference>
<dbReference type="InterPro" id="IPR052158">
    <property type="entry name" value="INH-QAR"/>
</dbReference>
<keyword evidence="3" id="KW-1185">Reference proteome</keyword>
<keyword evidence="2" id="KW-0315">Glutamine amidotransferase</keyword>
<evidence type="ECO:0000313" key="3">
    <source>
        <dbReference type="Proteomes" id="UP000813444"/>
    </source>
</evidence>
<dbReference type="PANTHER" id="PTHR43130">
    <property type="entry name" value="ARAC-FAMILY TRANSCRIPTIONAL REGULATOR"/>
    <property type="match status" value="1"/>
</dbReference>
<dbReference type="Gene3D" id="3.40.50.880">
    <property type="match status" value="1"/>
</dbReference>
<evidence type="ECO:0000313" key="2">
    <source>
        <dbReference type="EMBL" id="KAH7324528.1"/>
    </source>
</evidence>
<organism evidence="2 3">
    <name type="scientific">Stachybotrys elegans</name>
    <dbReference type="NCBI Taxonomy" id="80388"/>
    <lineage>
        <taxon>Eukaryota</taxon>
        <taxon>Fungi</taxon>
        <taxon>Dikarya</taxon>
        <taxon>Ascomycota</taxon>
        <taxon>Pezizomycotina</taxon>
        <taxon>Sordariomycetes</taxon>
        <taxon>Hypocreomycetidae</taxon>
        <taxon>Hypocreales</taxon>
        <taxon>Stachybotryaceae</taxon>
        <taxon>Stachybotrys</taxon>
    </lineage>
</organism>
<sequence>MVAIGRQVISLRACQLRHDSVPGLYPLDVFGPLDMLNAFSLTQHMNLSLIAATMDPVTTKLRNHNVAQSNFGQSVMPTHTFANPPQDLDVLFVPGGPGTRALNSPNPELRLTELLEYIRDVYPSLKYIVSVCTGAQLLARAGVLDGRNATTNKRAFVSTAALGPKTYWVAHARWVRDGNVYTSSGVTAGIDATLQFVEDIWGETQANQLSYNIEHVRTHDPANDPFSGDLVDIPPVQT</sequence>
<dbReference type="AlphaFoldDB" id="A0A8K0WUZ1"/>
<gene>
    <name evidence="2" type="ORF">B0I35DRAFT_449472</name>
</gene>
<protein>
    <submittedName>
        <fullName evidence="2">Class I glutamine amidotransferase-like protein</fullName>
    </submittedName>
</protein>
<dbReference type="PANTHER" id="PTHR43130:SF15">
    <property type="entry name" value="THIJ_PFPI FAMILY PROTEIN (AFU_ORTHOLOGUE AFUA_5G14240)"/>
    <property type="match status" value="1"/>
</dbReference>
<dbReference type="SUPFAM" id="SSF52317">
    <property type="entry name" value="Class I glutamine amidotransferase-like"/>
    <property type="match status" value="1"/>
</dbReference>
<feature type="domain" description="DJ-1/PfpI" evidence="1">
    <location>
        <begin position="29"/>
        <end position="198"/>
    </location>
</feature>